<keyword evidence="2" id="KW-1185">Reference proteome</keyword>
<protein>
    <submittedName>
        <fullName evidence="1">WYL domain-containing protein</fullName>
    </submittedName>
</protein>
<dbReference type="Proteomes" id="UP000315303">
    <property type="component" value="Unassembled WGS sequence"/>
</dbReference>
<proteinExistence type="predicted"/>
<accession>A0A502L6A4</accession>
<dbReference type="OrthoDB" id="6396578at2"/>
<dbReference type="AlphaFoldDB" id="A0A502L6A4"/>
<reference evidence="1 2" key="1">
    <citation type="submission" date="2019-01" db="EMBL/GenBank/DDBJ databases">
        <title>Litorilituus lipolytica sp. nov., isolated from intertidal sand of the Yellow Sea in China.</title>
        <authorList>
            <person name="Liu A."/>
        </authorList>
    </citation>
    <scope>NUCLEOTIDE SEQUENCE [LARGE SCALE GENOMIC DNA]</scope>
    <source>
        <strain evidence="1 2">RZ04</strain>
    </source>
</reference>
<comment type="caution">
    <text evidence="1">The sequence shown here is derived from an EMBL/GenBank/DDBJ whole genome shotgun (WGS) entry which is preliminary data.</text>
</comment>
<evidence type="ECO:0000313" key="1">
    <source>
        <dbReference type="EMBL" id="TPH15867.1"/>
    </source>
</evidence>
<gene>
    <name evidence="1" type="ORF">EPA86_07820</name>
</gene>
<evidence type="ECO:0000313" key="2">
    <source>
        <dbReference type="Proteomes" id="UP000315303"/>
    </source>
</evidence>
<sequence>MPRTYACYHDAIKKIIEVGQENKITIAQIIEHPCFVREDNHLEVADFKKEIRREVRRLIEEIGTDFETGSQILVEEKPRGRGQQAYYYWTSSSLKNVALGREEISEDRLMARAIAFQFVDEYLKEFLPPSIIASLEADMDEANDDLHVSKFWQKKLQFHPSGFEVAPNPKIVLGNEKDWDKTYDALNKQYVIRANYETLHKELVPNTVSLSLQKIQYINHKVMVLAFVHELNSVKTFEVARLKDIEKSSDYSFEHIDYNTYEKNYKFEARVNVSVKDYFKSVRFGHNFKEAEYESGDSWLIRATIKVPDHFSESKRGKPDPFAIANFLCGFGDSMEVIKPDFLRDEMKRRSENLWKLYSDDFESVPVISKSPHEQTGNLKKLNQINDKK</sequence>
<name>A0A502L6A4_9GAMM</name>
<organism evidence="1 2">
    <name type="scientific">Litorilituus lipolyticus</name>
    <dbReference type="NCBI Taxonomy" id="2491017"/>
    <lineage>
        <taxon>Bacteria</taxon>
        <taxon>Pseudomonadati</taxon>
        <taxon>Pseudomonadota</taxon>
        <taxon>Gammaproteobacteria</taxon>
        <taxon>Alteromonadales</taxon>
        <taxon>Colwelliaceae</taxon>
        <taxon>Litorilituus</taxon>
    </lineage>
</organism>
<dbReference type="EMBL" id="SAWY01000018">
    <property type="protein sequence ID" value="TPH15867.1"/>
    <property type="molecule type" value="Genomic_DNA"/>
</dbReference>
<dbReference type="RefSeq" id="WP_140602877.1">
    <property type="nucleotide sequence ID" value="NZ_SAWY01000018.1"/>
</dbReference>